<evidence type="ECO:0000256" key="11">
    <source>
        <dbReference type="ARBA" id="ARBA00023316"/>
    </source>
</evidence>
<evidence type="ECO:0000256" key="2">
    <source>
        <dbReference type="ARBA" id="ARBA00004752"/>
    </source>
</evidence>
<dbReference type="Pfam" id="PF07943">
    <property type="entry name" value="PBP5_C"/>
    <property type="match status" value="1"/>
</dbReference>
<dbReference type="InterPro" id="IPR001967">
    <property type="entry name" value="Peptidase_S11_N"/>
</dbReference>
<dbReference type="GO" id="GO:0009002">
    <property type="term" value="F:serine-type D-Ala-D-Ala carboxypeptidase activity"/>
    <property type="evidence" value="ECO:0007669"/>
    <property type="project" value="UniProtKB-EC"/>
</dbReference>
<dbReference type="GO" id="GO:0008360">
    <property type="term" value="P:regulation of cell shape"/>
    <property type="evidence" value="ECO:0007669"/>
    <property type="project" value="UniProtKB-KW"/>
</dbReference>
<feature type="active site" description="Proton acceptor" evidence="13">
    <location>
        <position position="62"/>
    </location>
</feature>
<dbReference type="PANTHER" id="PTHR21581:SF6">
    <property type="entry name" value="TRAFFICKING PROTEIN PARTICLE COMPLEX SUBUNIT 12"/>
    <property type="match status" value="1"/>
</dbReference>
<feature type="active site" description="Acyl-ester intermediate" evidence="13">
    <location>
        <position position="59"/>
    </location>
</feature>
<reference evidence="18" key="2">
    <citation type="journal article" date="2021" name="PeerJ">
        <title>Extensive microbial diversity within the chicken gut microbiome revealed by metagenomics and culture.</title>
        <authorList>
            <person name="Gilroy R."/>
            <person name="Ravi A."/>
            <person name="Getino M."/>
            <person name="Pursley I."/>
            <person name="Horton D.L."/>
            <person name="Alikhan N.F."/>
            <person name="Baker D."/>
            <person name="Gharbi K."/>
            <person name="Hall N."/>
            <person name="Watson M."/>
            <person name="Adriaenssens E.M."/>
            <person name="Foster-Nyarko E."/>
            <person name="Jarju S."/>
            <person name="Secka A."/>
            <person name="Antonio M."/>
            <person name="Oren A."/>
            <person name="Chaudhuri R.R."/>
            <person name="La Ragione R."/>
            <person name="Hildebrand F."/>
            <person name="Pallen M.J."/>
        </authorList>
    </citation>
    <scope>NUCLEOTIDE SEQUENCE</scope>
    <source>
        <strain evidence="18">ChiSjej4B22-8148</strain>
    </source>
</reference>
<evidence type="ECO:0000256" key="7">
    <source>
        <dbReference type="ARBA" id="ARBA00022729"/>
    </source>
</evidence>
<dbReference type="Gene3D" id="2.60.410.10">
    <property type="entry name" value="D-Ala-D-Ala carboxypeptidase, C-terminal domain"/>
    <property type="match status" value="1"/>
</dbReference>
<gene>
    <name evidence="18" type="ORF">IAB31_12400</name>
</gene>
<keyword evidence="10" id="KW-0573">Peptidoglycan synthesis</keyword>
<feature type="chain" id="PRO_5039170351" description="serine-type D-Ala-D-Ala carboxypeptidase" evidence="16">
    <location>
        <begin position="24"/>
        <end position="386"/>
    </location>
</feature>
<dbReference type="SUPFAM" id="SSF69189">
    <property type="entry name" value="Penicillin-binding protein associated domain"/>
    <property type="match status" value="1"/>
</dbReference>
<dbReference type="GO" id="GO:0071555">
    <property type="term" value="P:cell wall organization"/>
    <property type="evidence" value="ECO:0007669"/>
    <property type="project" value="UniProtKB-KW"/>
</dbReference>
<evidence type="ECO:0000256" key="8">
    <source>
        <dbReference type="ARBA" id="ARBA00022801"/>
    </source>
</evidence>
<dbReference type="Proteomes" id="UP000886757">
    <property type="component" value="Unassembled WGS sequence"/>
</dbReference>
<dbReference type="AlphaFoldDB" id="A0A9D1DAQ2"/>
<organism evidence="18 19">
    <name type="scientific">Candidatus Choladousia intestinavium</name>
    <dbReference type="NCBI Taxonomy" id="2840727"/>
    <lineage>
        <taxon>Bacteria</taxon>
        <taxon>Bacillati</taxon>
        <taxon>Bacillota</taxon>
        <taxon>Clostridia</taxon>
        <taxon>Lachnospirales</taxon>
        <taxon>Lachnospiraceae</taxon>
        <taxon>Lachnospiraceae incertae sedis</taxon>
        <taxon>Candidatus Choladousia</taxon>
    </lineage>
</organism>
<protein>
    <recommendedName>
        <fullName evidence="4">serine-type D-Ala-D-Ala carboxypeptidase</fullName>
        <ecNumber evidence="4">3.4.16.4</ecNumber>
    </recommendedName>
</protein>
<dbReference type="SMART" id="SM00936">
    <property type="entry name" value="PBP5_C"/>
    <property type="match status" value="1"/>
</dbReference>
<comment type="pathway">
    <text evidence="2">Cell wall biogenesis; peptidoglycan biosynthesis.</text>
</comment>
<accession>A0A9D1DAQ2</accession>
<dbReference type="EMBL" id="DVGK01000142">
    <property type="protein sequence ID" value="HIR14712.1"/>
    <property type="molecule type" value="Genomic_DNA"/>
</dbReference>
<evidence type="ECO:0000256" key="1">
    <source>
        <dbReference type="ARBA" id="ARBA00003217"/>
    </source>
</evidence>
<evidence type="ECO:0000256" key="15">
    <source>
        <dbReference type="RuleBase" id="RU004016"/>
    </source>
</evidence>
<dbReference type="Pfam" id="PF00768">
    <property type="entry name" value="Peptidase_S11"/>
    <property type="match status" value="1"/>
</dbReference>
<evidence type="ECO:0000256" key="12">
    <source>
        <dbReference type="ARBA" id="ARBA00034000"/>
    </source>
</evidence>
<dbReference type="PANTHER" id="PTHR21581">
    <property type="entry name" value="D-ALANYL-D-ALANINE CARBOXYPEPTIDASE"/>
    <property type="match status" value="1"/>
</dbReference>
<dbReference type="GO" id="GO:0009252">
    <property type="term" value="P:peptidoglycan biosynthetic process"/>
    <property type="evidence" value="ECO:0007669"/>
    <property type="project" value="UniProtKB-KW"/>
</dbReference>
<proteinExistence type="inferred from homology"/>
<keyword evidence="5 18" id="KW-0121">Carboxypeptidase</keyword>
<dbReference type="InterPro" id="IPR015956">
    <property type="entry name" value="Peniciliin-bd_prot_C_sf"/>
</dbReference>
<evidence type="ECO:0000313" key="18">
    <source>
        <dbReference type="EMBL" id="HIR14712.1"/>
    </source>
</evidence>
<evidence type="ECO:0000313" key="19">
    <source>
        <dbReference type="Proteomes" id="UP000886757"/>
    </source>
</evidence>
<dbReference type="InterPro" id="IPR012338">
    <property type="entry name" value="Beta-lactam/transpept-like"/>
</dbReference>
<keyword evidence="11" id="KW-0961">Cell wall biogenesis/degradation</keyword>
<sequence length="386" mass="42403">MKKWMSWILTVCLLASAPLKAFAQENAPELQTPHAAVMEVSTGELLYEKEADARVHPASVTKIMTILLTFEALEKGEISLEDAVITSARAKSMGGSQVFLEEGEVQTVETLLKCIIIASGNDASVAMAEHISSTEEAFVERMNEEAQRLGMVNTHFADCCGLTESAEHYTSAKDVAIMSRELLYRFPQVTEYSDIWMEDITHETRQGSSTFTLTNTNKLLRSYEGCDGLKTGSTSLAKFCLSATARRDGIRLISVVLGAPDSKTRFSEAGSLLSHGFSMCSLYYDEDMGNPGTARVRGGKAELVDLAYEDEFSYLSTSGEDFTEIEKELFVEENLDAPVKEGQQAGKLVYTLNGKQIGEVPVLTAASVEKADYAWCLDTVFDAWFL</sequence>
<feature type="binding site" evidence="14">
    <location>
        <position position="230"/>
    </location>
    <ligand>
        <name>substrate</name>
    </ligand>
</feature>
<dbReference type="InterPro" id="IPR012907">
    <property type="entry name" value="Peptidase_S11_C"/>
</dbReference>
<comment type="caution">
    <text evidence="18">The sequence shown here is derived from an EMBL/GenBank/DDBJ whole genome shotgun (WGS) entry which is preliminary data.</text>
</comment>
<dbReference type="EC" id="3.4.16.4" evidence="4"/>
<dbReference type="PRINTS" id="PR00725">
    <property type="entry name" value="DADACBPTASE1"/>
</dbReference>
<keyword evidence="8" id="KW-0378">Hydrolase</keyword>
<dbReference type="InterPro" id="IPR037167">
    <property type="entry name" value="Peptidase_S11_C_sf"/>
</dbReference>
<evidence type="ECO:0000256" key="4">
    <source>
        <dbReference type="ARBA" id="ARBA00012448"/>
    </source>
</evidence>
<keyword evidence="9" id="KW-0133">Cell shape</keyword>
<evidence type="ECO:0000256" key="6">
    <source>
        <dbReference type="ARBA" id="ARBA00022670"/>
    </source>
</evidence>
<comment type="catalytic activity">
    <reaction evidence="12">
        <text>Preferential cleavage: (Ac)2-L-Lys-D-Ala-|-D-Ala. Also transpeptidation of peptidyl-alanyl moieties that are N-acyl substituents of D-alanine.</text>
        <dbReference type="EC" id="3.4.16.4"/>
    </reaction>
</comment>
<dbReference type="GO" id="GO:0006508">
    <property type="term" value="P:proteolysis"/>
    <property type="evidence" value="ECO:0007669"/>
    <property type="project" value="UniProtKB-KW"/>
</dbReference>
<keyword evidence="6" id="KW-0645">Protease</keyword>
<dbReference type="InterPro" id="IPR018044">
    <property type="entry name" value="Peptidase_S11"/>
</dbReference>
<reference evidence="18" key="1">
    <citation type="submission" date="2020-10" db="EMBL/GenBank/DDBJ databases">
        <authorList>
            <person name="Gilroy R."/>
        </authorList>
    </citation>
    <scope>NUCLEOTIDE SEQUENCE</scope>
    <source>
        <strain evidence="18">ChiSjej4B22-8148</strain>
    </source>
</reference>
<comment type="similarity">
    <text evidence="3 15">Belongs to the peptidase S11 family.</text>
</comment>
<evidence type="ECO:0000256" key="3">
    <source>
        <dbReference type="ARBA" id="ARBA00007164"/>
    </source>
</evidence>
<comment type="function">
    <text evidence="1">Removes C-terminal D-alanyl residues from sugar-peptide cell wall precursors.</text>
</comment>
<evidence type="ECO:0000256" key="13">
    <source>
        <dbReference type="PIRSR" id="PIRSR618044-1"/>
    </source>
</evidence>
<feature type="domain" description="Peptidase S11 D-Ala-D-Ala carboxypeptidase A C-terminal" evidence="17">
    <location>
        <begin position="284"/>
        <end position="370"/>
    </location>
</feature>
<evidence type="ECO:0000256" key="10">
    <source>
        <dbReference type="ARBA" id="ARBA00022984"/>
    </source>
</evidence>
<evidence type="ECO:0000256" key="5">
    <source>
        <dbReference type="ARBA" id="ARBA00022645"/>
    </source>
</evidence>
<feature type="signal peptide" evidence="16">
    <location>
        <begin position="1"/>
        <end position="23"/>
    </location>
</feature>
<name>A0A9D1DAQ2_9FIRM</name>
<evidence type="ECO:0000259" key="17">
    <source>
        <dbReference type="SMART" id="SM00936"/>
    </source>
</evidence>
<evidence type="ECO:0000256" key="9">
    <source>
        <dbReference type="ARBA" id="ARBA00022960"/>
    </source>
</evidence>
<evidence type="ECO:0000256" key="16">
    <source>
        <dbReference type="SAM" id="SignalP"/>
    </source>
</evidence>
<feature type="active site" evidence="13">
    <location>
        <position position="119"/>
    </location>
</feature>
<keyword evidence="7 16" id="KW-0732">Signal</keyword>
<evidence type="ECO:0000256" key="14">
    <source>
        <dbReference type="PIRSR" id="PIRSR618044-2"/>
    </source>
</evidence>
<dbReference type="SUPFAM" id="SSF56601">
    <property type="entry name" value="beta-lactamase/transpeptidase-like"/>
    <property type="match status" value="1"/>
</dbReference>
<dbReference type="Gene3D" id="3.40.710.10">
    <property type="entry name" value="DD-peptidase/beta-lactamase superfamily"/>
    <property type="match status" value="1"/>
</dbReference>